<dbReference type="EMBL" id="JBEWSZ010000001">
    <property type="protein sequence ID" value="MET2826759.1"/>
    <property type="molecule type" value="Genomic_DNA"/>
</dbReference>
<evidence type="ECO:0000256" key="6">
    <source>
        <dbReference type="ARBA" id="ARBA00022777"/>
    </source>
</evidence>
<keyword evidence="6" id="KW-0418">Kinase</keyword>
<dbReference type="SMART" id="SM00304">
    <property type="entry name" value="HAMP"/>
    <property type="match status" value="1"/>
</dbReference>
<keyword evidence="9" id="KW-0812">Transmembrane</keyword>
<name>A0ABV2DA48_9HYPH</name>
<accession>A0ABV2DA48</accession>
<dbReference type="EC" id="2.7.13.3" evidence="3"/>
<keyword evidence="5" id="KW-0808">Transferase</keyword>
<dbReference type="InterPro" id="IPR011006">
    <property type="entry name" value="CheY-like_superfamily"/>
</dbReference>
<dbReference type="PROSITE" id="PS50109">
    <property type="entry name" value="HIS_KIN"/>
    <property type="match status" value="1"/>
</dbReference>
<keyword evidence="9" id="KW-1133">Transmembrane helix</keyword>
<dbReference type="Gene3D" id="1.10.287.130">
    <property type="match status" value="1"/>
</dbReference>
<feature type="domain" description="Response regulatory" evidence="11">
    <location>
        <begin position="754"/>
        <end position="872"/>
    </location>
</feature>
<dbReference type="Pfam" id="PF00672">
    <property type="entry name" value="HAMP"/>
    <property type="match status" value="1"/>
</dbReference>
<protein>
    <recommendedName>
        <fullName evidence="3">histidine kinase</fullName>
        <ecNumber evidence="3">2.7.13.3</ecNumber>
    </recommendedName>
</protein>
<dbReference type="SMART" id="SM00448">
    <property type="entry name" value="REC"/>
    <property type="match status" value="2"/>
</dbReference>
<keyword evidence="4 7" id="KW-0597">Phosphoprotein</keyword>
<dbReference type="SMART" id="SM00387">
    <property type="entry name" value="HATPase_c"/>
    <property type="match status" value="1"/>
</dbReference>
<dbReference type="InterPro" id="IPR036097">
    <property type="entry name" value="HisK_dim/P_sf"/>
</dbReference>
<dbReference type="CDD" id="cd00082">
    <property type="entry name" value="HisKA"/>
    <property type="match status" value="1"/>
</dbReference>
<comment type="subcellular location">
    <subcellularLocation>
        <location evidence="2">Membrane</location>
    </subcellularLocation>
</comment>
<dbReference type="PANTHER" id="PTHR43047:SF72">
    <property type="entry name" value="OSMOSENSING HISTIDINE PROTEIN KINASE SLN1"/>
    <property type="match status" value="1"/>
</dbReference>
<dbReference type="SUPFAM" id="SSF55874">
    <property type="entry name" value="ATPase domain of HSP90 chaperone/DNA topoisomerase II/histidine kinase"/>
    <property type="match status" value="1"/>
</dbReference>
<dbReference type="CDD" id="cd16922">
    <property type="entry name" value="HATPase_EvgS-ArcB-TorS-like"/>
    <property type="match status" value="1"/>
</dbReference>
<organism evidence="13 14">
    <name type="scientific">Mesorhizobium shangrilense</name>
    <dbReference type="NCBI Taxonomy" id="460060"/>
    <lineage>
        <taxon>Bacteria</taxon>
        <taxon>Pseudomonadati</taxon>
        <taxon>Pseudomonadota</taxon>
        <taxon>Alphaproteobacteria</taxon>
        <taxon>Hyphomicrobiales</taxon>
        <taxon>Phyllobacteriaceae</taxon>
        <taxon>Mesorhizobium</taxon>
    </lineage>
</organism>
<dbReference type="RefSeq" id="WP_354458851.1">
    <property type="nucleotide sequence ID" value="NZ_JBEWSZ010000001.1"/>
</dbReference>
<reference evidence="13 14" key="1">
    <citation type="submission" date="2024-06" db="EMBL/GenBank/DDBJ databases">
        <authorList>
            <person name="Kim D.-U."/>
        </authorList>
    </citation>
    <scope>NUCLEOTIDE SEQUENCE [LARGE SCALE GENOMIC DNA]</scope>
    <source>
        <strain evidence="13 14">KACC15460</strain>
    </source>
</reference>
<evidence type="ECO:0000256" key="9">
    <source>
        <dbReference type="SAM" id="Phobius"/>
    </source>
</evidence>
<dbReference type="SUPFAM" id="SSF52172">
    <property type="entry name" value="CheY-like"/>
    <property type="match status" value="2"/>
</dbReference>
<dbReference type="InterPro" id="IPR003594">
    <property type="entry name" value="HATPase_dom"/>
</dbReference>
<dbReference type="SUPFAM" id="SSF158472">
    <property type="entry name" value="HAMP domain-like"/>
    <property type="match status" value="1"/>
</dbReference>
<keyword evidence="8" id="KW-0175">Coiled coil</keyword>
<keyword evidence="9" id="KW-0472">Membrane</keyword>
<feature type="domain" description="Response regulatory" evidence="11">
    <location>
        <begin position="634"/>
        <end position="747"/>
    </location>
</feature>
<dbReference type="InterPro" id="IPR036890">
    <property type="entry name" value="HATPase_C_sf"/>
</dbReference>
<feature type="modified residue" description="4-aspartylphosphate" evidence="7">
    <location>
        <position position="683"/>
    </location>
</feature>
<feature type="transmembrane region" description="Helical" evidence="9">
    <location>
        <begin position="163"/>
        <end position="183"/>
    </location>
</feature>
<dbReference type="PROSITE" id="PS50885">
    <property type="entry name" value="HAMP"/>
    <property type="match status" value="1"/>
</dbReference>
<evidence type="ECO:0000256" key="2">
    <source>
        <dbReference type="ARBA" id="ARBA00004370"/>
    </source>
</evidence>
<dbReference type="Gene3D" id="6.10.340.10">
    <property type="match status" value="1"/>
</dbReference>
<dbReference type="SUPFAM" id="SSF47384">
    <property type="entry name" value="Homodimeric domain of signal transducing histidine kinase"/>
    <property type="match status" value="1"/>
</dbReference>
<comment type="caution">
    <text evidence="13">The sequence shown here is derived from an EMBL/GenBank/DDBJ whole genome shotgun (WGS) entry which is preliminary data.</text>
</comment>
<dbReference type="Pfam" id="PF02518">
    <property type="entry name" value="HATPase_c"/>
    <property type="match status" value="1"/>
</dbReference>
<dbReference type="InterPro" id="IPR003661">
    <property type="entry name" value="HisK_dim/P_dom"/>
</dbReference>
<evidence type="ECO:0000256" key="3">
    <source>
        <dbReference type="ARBA" id="ARBA00012438"/>
    </source>
</evidence>
<dbReference type="Pfam" id="PF00072">
    <property type="entry name" value="Response_reg"/>
    <property type="match status" value="2"/>
</dbReference>
<dbReference type="PRINTS" id="PR00344">
    <property type="entry name" value="BCTRLSENSOR"/>
</dbReference>
<evidence type="ECO:0000256" key="7">
    <source>
        <dbReference type="PROSITE-ProRule" id="PRU00169"/>
    </source>
</evidence>
<dbReference type="PANTHER" id="PTHR43047">
    <property type="entry name" value="TWO-COMPONENT HISTIDINE PROTEIN KINASE"/>
    <property type="match status" value="1"/>
</dbReference>
<feature type="modified residue" description="4-aspartylphosphate" evidence="7">
    <location>
        <position position="804"/>
    </location>
</feature>
<evidence type="ECO:0000256" key="1">
    <source>
        <dbReference type="ARBA" id="ARBA00000085"/>
    </source>
</evidence>
<dbReference type="InterPro" id="IPR005467">
    <property type="entry name" value="His_kinase_dom"/>
</dbReference>
<dbReference type="InterPro" id="IPR001789">
    <property type="entry name" value="Sig_transdc_resp-reg_receiver"/>
</dbReference>
<evidence type="ECO:0000256" key="4">
    <source>
        <dbReference type="ARBA" id="ARBA00022553"/>
    </source>
</evidence>
<feature type="coiled-coil region" evidence="8">
    <location>
        <begin position="220"/>
        <end position="247"/>
    </location>
</feature>
<proteinExistence type="predicted"/>
<feature type="domain" description="HAMP" evidence="12">
    <location>
        <begin position="184"/>
        <end position="236"/>
    </location>
</feature>
<dbReference type="PROSITE" id="PS50110">
    <property type="entry name" value="RESPONSE_REGULATORY"/>
    <property type="match status" value="2"/>
</dbReference>
<evidence type="ECO:0000313" key="13">
    <source>
        <dbReference type="EMBL" id="MET2826759.1"/>
    </source>
</evidence>
<dbReference type="Gene3D" id="3.30.565.10">
    <property type="entry name" value="Histidine kinase-like ATPase, C-terminal domain"/>
    <property type="match status" value="1"/>
</dbReference>
<evidence type="ECO:0000259" key="12">
    <source>
        <dbReference type="PROSITE" id="PS50885"/>
    </source>
</evidence>
<evidence type="ECO:0000259" key="11">
    <source>
        <dbReference type="PROSITE" id="PS50110"/>
    </source>
</evidence>
<sequence>MLLLATVGSSLYIRAALDQALAMSDSADRAAENMGVAFSVRSAFNDLRYWQTDLAVSQLTLAESNAADARTRLAAALKRLASTQPQEASRIETLAGQFDDLANQAVEAYTQDQRVIGNAHFAQARQFGVQIDEQLRAVQTTLRDQAQSARASILTQFYQAANVAFALTGLAVLVGAFLTFVVLRSILKPLGEIVVAVEGLTAGNTDIAIPPPSRDELGRISEALLLLRQSQSERDRLTRETERQRKTLSDAIESIAEGFALYAPDSRLVIANQRFRDIHPLYAALAEAHASFNEIIEAGGRHVVRTDRKPEEWIAERLANHGHRASRIEQFHDDRWMQISERETHEGGFTVVYTDISELRQRQFELEVARDEAQRATQVKSDFLANMSHELRTPLNAIIGYSQILQEDMQDVGQSDFLPDLKKIETAGNHLLGLINDILDLSKIEAGRMEVYNEAFDVADLVGDVEMLVRPLASRNDNTLIINCPRDIGTVESDVTKVKQTLLNLLSNASKFTKNGTIRLLVERRTEGDSGWLAFSVADSGIGMSDEQMSRLFQPFSQADNSTSRKFGGTGLGLAISRSFAQMLGGDLTVSSKPGEGSCFVFTLPAVGIRVADSTGREKDEGNKEIGADEARTTILVVDDDASALHIIGSHLVREGFKILYATTGAEALELARKHRPAAITLDIMMPKMDGWSVLVALKKDPEIADIPVIIVSISNEKALGFTLGAAGMLTKPVDRGELSEFIIRLTGAHGSGTILVVEDDAATQVLMQRTIERLGHVPALTENGRKAMDWMVANPPPTAILLDLNMPEMNGFDFLTHLRENDSWAKVPVIVVTAHQLSLAERSMLTERTAQIVAKGQGAHLELSQALRKALGSRATESLERA</sequence>
<dbReference type="Pfam" id="PF00512">
    <property type="entry name" value="HisKA"/>
    <property type="match status" value="1"/>
</dbReference>
<feature type="domain" description="Histidine kinase" evidence="10">
    <location>
        <begin position="386"/>
        <end position="608"/>
    </location>
</feature>
<dbReference type="Gene3D" id="3.40.50.2300">
    <property type="match status" value="2"/>
</dbReference>
<gene>
    <name evidence="13" type="ORF">ABVQ20_07200</name>
</gene>
<comment type="catalytic activity">
    <reaction evidence="1">
        <text>ATP + protein L-histidine = ADP + protein N-phospho-L-histidine.</text>
        <dbReference type="EC" id="2.7.13.3"/>
    </reaction>
</comment>
<dbReference type="InterPro" id="IPR003660">
    <property type="entry name" value="HAMP_dom"/>
</dbReference>
<evidence type="ECO:0000259" key="10">
    <source>
        <dbReference type="PROSITE" id="PS50109"/>
    </source>
</evidence>
<keyword evidence="14" id="KW-1185">Reference proteome</keyword>
<evidence type="ECO:0000256" key="5">
    <source>
        <dbReference type="ARBA" id="ARBA00022679"/>
    </source>
</evidence>
<dbReference type="InterPro" id="IPR004358">
    <property type="entry name" value="Sig_transdc_His_kin-like_C"/>
</dbReference>
<evidence type="ECO:0000313" key="14">
    <source>
        <dbReference type="Proteomes" id="UP001548832"/>
    </source>
</evidence>
<dbReference type="Pfam" id="PF12860">
    <property type="entry name" value="PAS_7"/>
    <property type="match status" value="1"/>
</dbReference>
<evidence type="ECO:0000256" key="8">
    <source>
        <dbReference type="SAM" id="Coils"/>
    </source>
</evidence>
<dbReference type="SMART" id="SM00388">
    <property type="entry name" value="HisKA"/>
    <property type="match status" value="1"/>
</dbReference>
<dbReference type="CDD" id="cd06225">
    <property type="entry name" value="HAMP"/>
    <property type="match status" value="1"/>
</dbReference>
<dbReference type="Proteomes" id="UP001548832">
    <property type="component" value="Unassembled WGS sequence"/>
</dbReference>